<feature type="chain" id="PRO_5042991159" evidence="1">
    <location>
        <begin position="23"/>
        <end position="190"/>
    </location>
</feature>
<comment type="caution">
    <text evidence="2">The sequence shown here is derived from an EMBL/GenBank/DDBJ whole genome shotgun (WGS) entry which is preliminary data.</text>
</comment>
<accession>A0AAP0IB88</accession>
<dbReference type="AlphaFoldDB" id="A0AAP0IB88"/>
<feature type="signal peptide" evidence="1">
    <location>
        <begin position="1"/>
        <end position="22"/>
    </location>
</feature>
<proteinExistence type="predicted"/>
<keyword evidence="1" id="KW-0732">Signal</keyword>
<name>A0AAP0IB88_9MAGN</name>
<sequence>MNSCGTGVLLFMNACLHLGLEGQRPPIPSTKVVKPIKGISKKEQVEDISKEKKVTQEWRVKQSKNGINISKTKISRSKYNKKKKKPNLSPIKLNDLEGIHLHIKIKWARYFKAQCDTNSNANLIPIHFFLHTQLKLNSLAYKCFSLPDRTSIQPIKVVTDVPVQLDYNTVPTNFLIIPHFINENPSLILR</sequence>
<gene>
    <name evidence="2" type="ORF">Scep_019551</name>
</gene>
<keyword evidence="3" id="KW-1185">Reference proteome</keyword>
<reference evidence="2 3" key="1">
    <citation type="submission" date="2024-01" db="EMBL/GenBank/DDBJ databases">
        <title>Genome assemblies of Stephania.</title>
        <authorList>
            <person name="Yang L."/>
        </authorList>
    </citation>
    <scope>NUCLEOTIDE SEQUENCE [LARGE SCALE GENOMIC DNA]</scope>
    <source>
        <strain evidence="2">JXDWG</strain>
        <tissue evidence="2">Leaf</tissue>
    </source>
</reference>
<evidence type="ECO:0000313" key="2">
    <source>
        <dbReference type="EMBL" id="KAK9112032.1"/>
    </source>
</evidence>
<evidence type="ECO:0000256" key="1">
    <source>
        <dbReference type="SAM" id="SignalP"/>
    </source>
</evidence>
<dbReference type="Proteomes" id="UP001419268">
    <property type="component" value="Unassembled WGS sequence"/>
</dbReference>
<dbReference type="EMBL" id="JBBNAG010000008">
    <property type="protein sequence ID" value="KAK9112032.1"/>
    <property type="molecule type" value="Genomic_DNA"/>
</dbReference>
<evidence type="ECO:0000313" key="3">
    <source>
        <dbReference type="Proteomes" id="UP001419268"/>
    </source>
</evidence>
<organism evidence="2 3">
    <name type="scientific">Stephania cephalantha</name>
    <dbReference type="NCBI Taxonomy" id="152367"/>
    <lineage>
        <taxon>Eukaryota</taxon>
        <taxon>Viridiplantae</taxon>
        <taxon>Streptophyta</taxon>
        <taxon>Embryophyta</taxon>
        <taxon>Tracheophyta</taxon>
        <taxon>Spermatophyta</taxon>
        <taxon>Magnoliopsida</taxon>
        <taxon>Ranunculales</taxon>
        <taxon>Menispermaceae</taxon>
        <taxon>Menispermoideae</taxon>
        <taxon>Cissampelideae</taxon>
        <taxon>Stephania</taxon>
    </lineage>
</organism>
<protein>
    <submittedName>
        <fullName evidence="2">Uncharacterized protein</fullName>
    </submittedName>
</protein>